<dbReference type="AlphaFoldDB" id="A0A1X7S418"/>
<feature type="transmembrane region" description="Helical" evidence="1">
    <location>
        <begin position="87"/>
        <end position="109"/>
    </location>
</feature>
<keyword evidence="1" id="KW-0812">Transmembrane</keyword>
<proteinExistence type="predicted"/>
<gene>
    <name evidence="2" type="ORF">ZT3D7_G9569</name>
</gene>
<keyword evidence="3" id="KW-1185">Reference proteome</keyword>
<accession>A0A1X7S418</accession>
<evidence type="ECO:0000313" key="3">
    <source>
        <dbReference type="Proteomes" id="UP000215127"/>
    </source>
</evidence>
<protein>
    <submittedName>
        <fullName evidence="2">Uncharacterized protein</fullName>
    </submittedName>
</protein>
<sequence>MKMEKQQDYYPLGYKITYDTVEGIAVWSIMFAAILTVVLAYSLIALLAGSIVDHPRAFARKLRNITTNTIDFFNKLLAFTRELGPRFTVIGLVGAGFFYIASLVVYNVPQILPLPLNPDESIQAGGLNFFGVIACAFTICLEL</sequence>
<organism evidence="2 3">
    <name type="scientific">Zymoseptoria tritici (strain ST99CH_3D7)</name>
    <dbReference type="NCBI Taxonomy" id="1276538"/>
    <lineage>
        <taxon>Eukaryota</taxon>
        <taxon>Fungi</taxon>
        <taxon>Dikarya</taxon>
        <taxon>Ascomycota</taxon>
        <taxon>Pezizomycotina</taxon>
        <taxon>Dothideomycetes</taxon>
        <taxon>Dothideomycetidae</taxon>
        <taxon>Mycosphaerellales</taxon>
        <taxon>Mycosphaerellaceae</taxon>
        <taxon>Zymoseptoria</taxon>
    </lineage>
</organism>
<dbReference type="Proteomes" id="UP000215127">
    <property type="component" value="Chromosome 10"/>
</dbReference>
<keyword evidence="1" id="KW-1133">Transmembrane helix</keyword>
<feature type="transmembrane region" description="Helical" evidence="1">
    <location>
        <begin position="24"/>
        <end position="52"/>
    </location>
</feature>
<feature type="transmembrane region" description="Helical" evidence="1">
    <location>
        <begin position="121"/>
        <end position="141"/>
    </location>
</feature>
<keyword evidence="1" id="KW-0472">Membrane</keyword>
<evidence type="ECO:0000313" key="2">
    <source>
        <dbReference type="EMBL" id="SMQ54414.1"/>
    </source>
</evidence>
<name>A0A1X7S418_ZYMT9</name>
<reference evidence="2 3" key="1">
    <citation type="submission" date="2016-06" db="EMBL/GenBank/DDBJ databases">
        <authorList>
            <person name="Kjaerup R.B."/>
            <person name="Dalgaard T.S."/>
            <person name="Juul-Madsen H.R."/>
        </authorList>
    </citation>
    <scope>NUCLEOTIDE SEQUENCE [LARGE SCALE GENOMIC DNA]</scope>
</reference>
<evidence type="ECO:0000256" key="1">
    <source>
        <dbReference type="SAM" id="Phobius"/>
    </source>
</evidence>
<dbReference type="EMBL" id="LT853701">
    <property type="protein sequence ID" value="SMQ54414.1"/>
    <property type="molecule type" value="Genomic_DNA"/>
</dbReference>